<organism evidence="1 2">
    <name type="scientific">Wallemia ichthyophaga</name>
    <dbReference type="NCBI Taxonomy" id="245174"/>
    <lineage>
        <taxon>Eukaryota</taxon>
        <taxon>Fungi</taxon>
        <taxon>Dikarya</taxon>
        <taxon>Basidiomycota</taxon>
        <taxon>Wallemiomycotina</taxon>
        <taxon>Wallemiomycetes</taxon>
        <taxon>Wallemiales</taxon>
        <taxon>Wallemiaceae</taxon>
        <taxon>Wallemia</taxon>
    </lineage>
</organism>
<dbReference type="AlphaFoldDB" id="A0A4T0GLU8"/>
<dbReference type="EMBL" id="SPOF01000060">
    <property type="protein sequence ID" value="TIB08352.1"/>
    <property type="molecule type" value="Genomic_DNA"/>
</dbReference>
<name>A0A4T0GLU8_WALIC</name>
<evidence type="ECO:0000313" key="2">
    <source>
        <dbReference type="Proteomes" id="UP000306954"/>
    </source>
</evidence>
<dbReference type="OMA" id="WNGLRES"/>
<comment type="caution">
    <text evidence="1">The sequence shown here is derived from an EMBL/GenBank/DDBJ whole genome shotgun (WGS) entry which is preliminary data.</text>
</comment>
<reference evidence="1 2" key="1">
    <citation type="submission" date="2019-03" db="EMBL/GenBank/DDBJ databases">
        <title>Sequencing 23 genomes of Wallemia ichthyophaga.</title>
        <authorList>
            <person name="Gostincar C."/>
        </authorList>
    </citation>
    <scope>NUCLEOTIDE SEQUENCE [LARGE SCALE GENOMIC DNA]</scope>
    <source>
        <strain evidence="1 2">EXF-8621</strain>
    </source>
</reference>
<accession>A0A4T0GLU8</accession>
<dbReference type="OrthoDB" id="3353673at2759"/>
<proteinExistence type="predicted"/>
<evidence type="ECO:0000313" key="1">
    <source>
        <dbReference type="EMBL" id="TIB08352.1"/>
    </source>
</evidence>
<sequence>MVQQLTSVQSLLSLPSNDHPQWYSTGPSTCSVILRNQVADNQHIPSNSIGNRGRKLSLTSNLSRKGKISKWNPNSRSLELDRLHRDQIKKRLSRFIPDDIELEFDSDDSDSDAVSIDIDQPSSSSIIPQPQKLLDAVQSNHIKDSISCPKLSKFESSAANVVENEKEVTKSINRALSNLYDSPNSSTRINNLFISDTGVDLPTNNDNHIQDIHLSVDQQKLQTQRHIESLHDALSDSREYIERMNELRSIISETNRIKKSVWNGLRESVYLSLGGDLPP</sequence>
<dbReference type="Proteomes" id="UP000306954">
    <property type="component" value="Unassembled WGS sequence"/>
</dbReference>
<protein>
    <submittedName>
        <fullName evidence="1">Uncharacterized protein</fullName>
    </submittedName>
</protein>
<gene>
    <name evidence="1" type="ORF">E3P90_03714</name>
</gene>